<dbReference type="InterPro" id="IPR011147">
    <property type="entry name" value="Bifunc_Aspkin/hSer_DH"/>
</dbReference>
<reference evidence="4" key="1">
    <citation type="submission" date="2019-09" db="EMBL/GenBank/DDBJ databases">
        <title>Draft genome information of white flower Hibiscus syriacus.</title>
        <authorList>
            <person name="Kim Y.-M."/>
        </authorList>
    </citation>
    <scope>NUCLEOTIDE SEQUENCE [LARGE SCALE GENOMIC DNA]</scope>
    <source>
        <strain evidence="4">YM2019G1</strain>
    </source>
</reference>
<feature type="domain" description="Homoserine dehydrogenase catalytic" evidence="3">
    <location>
        <begin position="151"/>
        <end position="184"/>
    </location>
</feature>
<dbReference type="Gene3D" id="3.30.360.10">
    <property type="entry name" value="Dihydrodipicolinate Reductase, domain 2"/>
    <property type="match status" value="1"/>
</dbReference>
<dbReference type="Proteomes" id="UP000436088">
    <property type="component" value="Unassembled WGS sequence"/>
</dbReference>
<dbReference type="PANTHER" id="PTHR43070:SF3">
    <property type="entry name" value="HOMOSERINE DEHYDROGENASE"/>
    <property type="match status" value="1"/>
</dbReference>
<evidence type="ECO:0000256" key="2">
    <source>
        <dbReference type="ARBA" id="ARBA00023002"/>
    </source>
</evidence>
<evidence type="ECO:0000313" key="4">
    <source>
        <dbReference type="EMBL" id="KAE8680501.1"/>
    </source>
</evidence>
<proteinExistence type="predicted"/>
<dbReference type="EMBL" id="VEPZ02001325">
    <property type="protein sequence ID" value="KAE8680501.1"/>
    <property type="molecule type" value="Genomic_DNA"/>
</dbReference>
<dbReference type="SUPFAM" id="SSF55347">
    <property type="entry name" value="Glyceraldehyde-3-phosphate dehydrogenase-like, C-terminal domain"/>
    <property type="match status" value="1"/>
</dbReference>
<gene>
    <name evidence="4" type="ORF">F3Y22_tig00111388pilonHSYRG00205</name>
</gene>
<dbReference type="InterPro" id="IPR001342">
    <property type="entry name" value="HDH_cat"/>
</dbReference>
<keyword evidence="5" id="KW-1185">Reference proteome</keyword>
<accession>A0A6A2YMD5</accession>
<evidence type="ECO:0000259" key="3">
    <source>
        <dbReference type="Pfam" id="PF00742"/>
    </source>
</evidence>
<dbReference type="AlphaFoldDB" id="A0A6A2YMD5"/>
<evidence type="ECO:0000313" key="5">
    <source>
        <dbReference type="Proteomes" id="UP000436088"/>
    </source>
</evidence>
<sequence length="206" mass="22890">MEVLDANSSNTSFPGLQIIYSNLVLVSILFPSWGVHLRVVGVSDGKSLVIASDVNQKELDDNILAEVCRVKSDGFSLSKLNSLAESRTKVLDIASILGKSTEDYDKLVSHPRHIWLESNMQLDVSALQSQAFPTNLVFIFVRYMGLCNDEVEDGKPLSQVVKSAKILGYTEPDPRDDLSGMDVCKEGSNEYVSMFLISTLFFLRYE</sequence>
<dbReference type="PANTHER" id="PTHR43070">
    <property type="match status" value="1"/>
</dbReference>
<organism evidence="4 5">
    <name type="scientific">Hibiscus syriacus</name>
    <name type="common">Rose of Sharon</name>
    <dbReference type="NCBI Taxonomy" id="106335"/>
    <lineage>
        <taxon>Eukaryota</taxon>
        <taxon>Viridiplantae</taxon>
        <taxon>Streptophyta</taxon>
        <taxon>Embryophyta</taxon>
        <taxon>Tracheophyta</taxon>
        <taxon>Spermatophyta</taxon>
        <taxon>Magnoliopsida</taxon>
        <taxon>eudicotyledons</taxon>
        <taxon>Gunneridae</taxon>
        <taxon>Pentapetalae</taxon>
        <taxon>rosids</taxon>
        <taxon>malvids</taxon>
        <taxon>Malvales</taxon>
        <taxon>Malvaceae</taxon>
        <taxon>Malvoideae</taxon>
        <taxon>Hibiscus</taxon>
    </lineage>
</organism>
<name>A0A6A2YMD5_HIBSY</name>
<evidence type="ECO:0000256" key="1">
    <source>
        <dbReference type="ARBA" id="ARBA00022857"/>
    </source>
</evidence>
<keyword evidence="1" id="KW-0521">NADP</keyword>
<dbReference type="GO" id="GO:0004412">
    <property type="term" value="F:homoserine dehydrogenase activity"/>
    <property type="evidence" value="ECO:0007669"/>
    <property type="project" value="InterPro"/>
</dbReference>
<protein>
    <recommendedName>
        <fullName evidence="3">Homoserine dehydrogenase catalytic domain-containing protein</fullName>
    </recommendedName>
</protein>
<comment type="caution">
    <text evidence="4">The sequence shown here is derived from an EMBL/GenBank/DDBJ whole genome shotgun (WGS) entry which is preliminary data.</text>
</comment>
<dbReference type="GO" id="GO:0009067">
    <property type="term" value="P:aspartate family amino acid biosynthetic process"/>
    <property type="evidence" value="ECO:0007669"/>
    <property type="project" value="InterPro"/>
</dbReference>
<dbReference type="Pfam" id="PF00742">
    <property type="entry name" value="Homoserine_dh"/>
    <property type="match status" value="1"/>
</dbReference>
<keyword evidence="2" id="KW-0560">Oxidoreductase</keyword>